<evidence type="ECO:0008006" key="4">
    <source>
        <dbReference type="Google" id="ProtNLM"/>
    </source>
</evidence>
<dbReference type="AlphaFoldDB" id="A0A1T4QYF9"/>
<reference evidence="2 3" key="1">
    <citation type="submission" date="2017-02" db="EMBL/GenBank/DDBJ databases">
        <authorList>
            <person name="Peterson S.W."/>
        </authorList>
    </citation>
    <scope>NUCLEOTIDE SEQUENCE [LARGE SCALE GENOMIC DNA]</scope>
    <source>
        <strain evidence="2 3">ATCC BAA-909</strain>
    </source>
</reference>
<dbReference type="GeneID" id="303368371"/>
<evidence type="ECO:0000313" key="2">
    <source>
        <dbReference type="EMBL" id="SKA08774.1"/>
    </source>
</evidence>
<evidence type="ECO:0000256" key="1">
    <source>
        <dbReference type="SAM" id="SignalP"/>
    </source>
</evidence>
<evidence type="ECO:0000313" key="3">
    <source>
        <dbReference type="Proteomes" id="UP000190395"/>
    </source>
</evidence>
<gene>
    <name evidence="2" type="ORF">SAMN02745152_02168</name>
</gene>
<accession>A0A1T4QYF9</accession>
<dbReference type="Proteomes" id="UP000190395">
    <property type="component" value="Unassembled WGS sequence"/>
</dbReference>
<dbReference type="RefSeq" id="WP_078931884.1">
    <property type="nucleotide sequence ID" value="NZ_FUXC01000021.1"/>
</dbReference>
<name>A0A1T4QYF9_9SPIR</name>
<protein>
    <recommendedName>
        <fullName evidence="4">DUF4468 domain-containing protein</fullName>
    </recommendedName>
</protein>
<proteinExistence type="predicted"/>
<keyword evidence="1" id="KW-0732">Signal</keyword>
<dbReference type="OrthoDB" id="9830633at2"/>
<feature type="signal peptide" evidence="1">
    <location>
        <begin position="1"/>
        <end position="19"/>
    </location>
</feature>
<sequence>MKKFCICLLLCLIPFFIFAQESSERKYIDGYEDLEWGTTIEKVRTKYSNLSKEWDADCMSGEECYSAYSGSVRRIFRFYNNKLYWVRVIYDDITQTQFDALSDKLISKYGSLYFDIDKDENTKFGYEWLLFTDLVVTLSVNNKINGFGAKLGEWVGVTYYSKSIMKEMQTVESENIEL</sequence>
<keyword evidence="3" id="KW-1185">Reference proteome</keyword>
<dbReference type="EMBL" id="FUXC01000021">
    <property type="protein sequence ID" value="SKA08774.1"/>
    <property type="molecule type" value="Genomic_DNA"/>
</dbReference>
<organism evidence="2 3">
    <name type="scientific">Treponema berlinense</name>
    <dbReference type="NCBI Taxonomy" id="225004"/>
    <lineage>
        <taxon>Bacteria</taxon>
        <taxon>Pseudomonadati</taxon>
        <taxon>Spirochaetota</taxon>
        <taxon>Spirochaetia</taxon>
        <taxon>Spirochaetales</taxon>
        <taxon>Treponemataceae</taxon>
        <taxon>Treponema</taxon>
    </lineage>
</organism>
<dbReference type="STRING" id="225004.SAMN02745152_02168"/>
<feature type="chain" id="PRO_5012662220" description="DUF4468 domain-containing protein" evidence="1">
    <location>
        <begin position="20"/>
        <end position="178"/>
    </location>
</feature>